<feature type="transmembrane region" description="Helical" evidence="6">
    <location>
        <begin position="49"/>
        <end position="74"/>
    </location>
</feature>
<dbReference type="GO" id="GO:0012505">
    <property type="term" value="C:endomembrane system"/>
    <property type="evidence" value="ECO:0007669"/>
    <property type="project" value="UniProtKB-SubCell"/>
</dbReference>
<organism evidence="8 9">
    <name type="scientific">Cryptosporidium andersoni</name>
    <dbReference type="NCBI Taxonomy" id="117008"/>
    <lineage>
        <taxon>Eukaryota</taxon>
        <taxon>Sar</taxon>
        <taxon>Alveolata</taxon>
        <taxon>Apicomplexa</taxon>
        <taxon>Conoidasida</taxon>
        <taxon>Coccidia</taxon>
        <taxon>Eucoccidiorida</taxon>
        <taxon>Eimeriorina</taxon>
        <taxon>Cryptosporidiidae</taxon>
        <taxon>Cryptosporidium</taxon>
    </lineage>
</organism>
<feature type="transmembrane region" description="Helical" evidence="6">
    <location>
        <begin position="160"/>
        <end position="184"/>
    </location>
</feature>
<evidence type="ECO:0000256" key="2">
    <source>
        <dbReference type="ARBA" id="ARBA00006779"/>
    </source>
</evidence>
<dbReference type="GeneID" id="92365310"/>
<dbReference type="OrthoDB" id="19798at2759"/>
<feature type="domain" description="THH1/TOM1/TOM3" evidence="7">
    <location>
        <begin position="37"/>
        <end position="270"/>
    </location>
</feature>
<keyword evidence="3 6" id="KW-0812">Transmembrane</keyword>
<evidence type="ECO:0000256" key="1">
    <source>
        <dbReference type="ARBA" id="ARBA00004127"/>
    </source>
</evidence>
<proteinExistence type="inferred from homology"/>
<dbReference type="PANTHER" id="PTHR31142">
    <property type="entry name" value="TOBAMOVIRUS MULTIPLICATION PROTEIN 1-LIKE ISOFORM X1"/>
    <property type="match status" value="1"/>
</dbReference>
<reference evidence="8 9" key="1">
    <citation type="submission" date="2016-10" db="EMBL/GenBank/DDBJ databases">
        <title>Reductive evolution of mitochondrial metabolism and differential evolution of invasion-related proteins in Cryptosporidium.</title>
        <authorList>
            <person name="Liu S."/>
            <person name="Roellig D.M."/>
            <person name="Guo Y."/>
            <person name="Li N."/>
            <person name="Frace M.A."/>
            <person name="Tang K."/>
            <person name="Zhang L."/>
            <person name="Feng Y."/>
            <person name="Xiao L."/>
        </authorList>
    </citation>
    <scope>NUCLEOTIDE SEQUENCE [LARGE SCALE GENOMIC DNA]</scope>
    <source>
        <strain evidence="8">30847</strain>
    </source>
</reference>
<dbReference type="AlphaFoldDB" id="A0A1J4MQP3"/>
<dbReference type="EMBL" id="LRBS01000067">
    <property type="protein sequence ID" value="OII76367.1"/>
    <property type="molecule type" value="Genomic_DNA"/>
</dbReference>
<gene>
    <name evidence="8" type="ORF">cand_011250</name>
</gene>
<evidence type="ECO:0000313" key="9">
    <source>
        <dbReference type="Proteomes" id="UP000186804"/>
    </source>
</evidence>
<feature type="transmembrane region" description="Helical" evidence="6">
    <location>
        <begin position="94"/>
        <end position="118"/>
    </location>
</feature>
<keyword evidence="9" id="KW-1185">Reference proteome</keyword>
<feature type="transmembrane region" description="Helical" evidence="6">
    <location>
        <begin position="208"/>
        <end position="234"/>
    </location>
</feature>
<dbReference type="RefSeq" id="XP_067068213.1">
    <property type="nucleotide sequence ID" value="XM_067211364.1"/>
</dbReference>
<dbReference type="Proteomes" id="UP000186804">
    <property type="component" value="Unassembled WGS sequence"/>
</dbReference>
<evidence type="ECO:0000313" key="8">
    <source>
        <dbReference type="EMBL" id="OII76367.1"/>
    </source>
</evidence>
<evidence type="ECO:0000256" key="6">
    <source>
        <dbReference type="SAM" id="Phobius"/>
    </source>
</evidence>
<keyword evidence="5 6" id="KW-0472">Membrane</keyword>
<evidence type="ECO:0000256" key="5">
    <source>
        <dbReference type="ARBA" id="ARBA00023136"/>
    </source>
</evidence>
<evidence type="ECO:0000256" key="4">
    <source>
        <dbReference type="ARBA" id="ARBA00022989"/>
    </source>
</evidence>
<feature type="transmembrane region" description="Helical" evidence="6">
    <location>
        <begin position="130"/>
        <end position="154"/>
    </location>
</feature>
<dbReference type="PANTHER" id="PTHR31142:SF3">
    <property type="entry name" value="THH1_TOM1_TOM3 DOMAIN-CONTAINING PROTEIN"/>
    <property type="match status" value="1"/>
</dbReference>
<evidence type="ECO:0000259" key="7">
    <source>
        <dbReference type="Pfam" id="PF06454"/>
    </source>
</evidence>
<dbReference type="InterPro" id="IPR040226">
    <property type="entry name" value="THH1/TOM1/TOM3"/>
</dbReference>
<dbReference type="InterPro" id="IPR009457">
    <property type="entry name" value="THH1/TOM1/TOM3_dom"/>
</dbReference>
<sequence>MWLYTVDIILFLILDAVIMQQAMKMRSSYYHDIQLINVPSISHRSRTCFILLCLIANITRTLSIFILDVTWFPIAGYSSISYKNTDLEIWSFCLLRTFPCLLHLSSYSIVILFWAHVYYTAILINTPYMVFFFVVTNVIVYMLYIVTAILFLVLNHLLTFIPYALFIIGILYILVSISLLYFGWKVTSHLSRRTSSGTVLRYNVIQRVLFLTVFCPLLLICRGSLSIMQAVYHITGLPVNLQIIDNSPLGDTCLFLATELLPSIIVLVSFWQKRSPPTLSISARGLGFTSGVFNTSIHNNEPSQFALAATMPLIQPTSNWNAQTEKI</sequence>
<keyword evidence="4 6" id="KW-1133">Transmembrane helix</keyword>
<accession>A0A1J4MQP3</accession>
<comment type="caution">
    <text evidence="8">The sequence shown here is derived from an EMBL/GenBank/DDBJ whole genome shotgun (WGS) entry which is preliminary data.</text>
</comment>
<comment type="subcellular location">
    <subcellularLocation>
        <location evidence="1">Endomembrane system</location>
        <topology evidence="1">Multi-pass membrane protein</topology>
    </subcellularLocation>
</comment>
<evidence type="ECO:0000256" key="3">
    <source>
        <dbReference type="ARBA" id="ARBA00022692"/>
    </source>
</evidence>
<protein>
    <recommendedName>
        <fullName evidence="7">THH1/TOM1/TOM3 domain-containing protein</fullName>
    </recommendedName>
</protein>
<dbReference type="Pfam" id="PF06454">
    <property type="entry name" value="THH1_TOM1-3_dom"/>
    <property type="match status" value="1"/>
</dbReference>
<comment type="similarity">
    <text evidence="2">Belongs to the plant tobamovirus multiplication TOM1 protein family.</text>
</comment>
<feature type="transmembrane region" description="Helical" evidence="6">
    <location>
        <begin position="254"/>
        <end position="271"/>
    </location>
</feature>
<name>A0A1J4MQP3_9CRYT</name>
<dbReference type="VEuPathDB" id="CryptoDB:cand_011250"/>